<evidence type="ECO:0000313" key="2">
    <source>
        <dbReference type="EMBL" id="GJN08376.1"/>
    </source>
</evidence>
<protein>
    <submittedName>
        <fullName evidence="2">Uncharacterized protein</fullName>
    </submittedName>
</protein>
<sequence length="101" mass="11104">MNMPNQDNEILAGRTKNGDRGVVNLPGFPDNALQRQGQFWVAIDCCRRQRRCSPSGRGSGPRIQSSCADHAHEEGGREDATPPRALDGDATSWRCSRPGRE</sequence>
<feature type="compositionally biased region" description="Basic and acidic residues" evidence="1">
    <location>
        <begin position="69"/>
        <end position="81"/>
    </location>
</feature>
<gene>
    <name evidence="2" type="primary">ga26287</name>
    <name evidence="2" type="ORF">PR202_ga26287</name>
</gene>
<comment type="caution">
    <text evidence="2">The sequence shown here is derived from an EMBL/GenBank/DDBJ whole genome shotgun (WGS) entry which is preliminary data.</text>
</comment>
<feature type="region of interest" description="Disordered" evidence="1">
    <location>
        <begin position="50"/>
        <end position="101"/>
    </location>
</feature>
<accession>A0AAV5DDL4</accession>
<keyword evidence="3" id="KW-1185">Reference proteome</keyword>
<evidence type="ECO:0000313" key="3">
    <source>
        <dbReference type="Proteomes" id="UP001054889"/>
    </source>
</evidence>
<name>A0AAV5DDL4_ELECO</name>
<reference evidence="2" key="2">
    <citation type="submission" date="2021-12" db="EMBL/GenBank/DDBJ databases">
        <title>Resequencing data analysis of finger millet.</title>
        <authorList>
            <person name="Hatakeyama M."/>
            <person name="Aluri S."/>
            <person name="Balachadran M.T."/>
            <person name="Sivarajan S.R."/>
            <person name="Poveda L."/>
            <person name="Shimizu-Inatsugi R."/>
            <person name="Schlapbach R."/>
            <person name="Sreeman S.M."/>
            <person name="Shimizu K.K."/>
        </authorList>
    </citation>
    <scope>NUCLEOTIDE SEQUENCE</scope>
</reference>
<dbReference type="Proteomes" id="UP001054889">
    <property type="component" value="Unassembled WGS sequence"/>
</dbReference>
<organism evidence="2 3">
    <name type="scientific">Eleusine coracana subsp. coracana</name>
    <dbReference type="NCBI Taxonomy" id="191504"/>
    <lineage>
        <taxon>Eukaryota</taxon>
        <taxon>Viridiplantae</taxon>
        <taxon>Streptophyta</taxon>
        <taxon>Embryophyta</taxon>
        <taxon>Tracheophyta</taxon>
        <taxon>Spermatophyta</taxon>
        <taxon>Magnoliopsida</taxon>
        <taxon>Liliopsida</taxon>
        <taxon>Poales</taxon>
        <taxon>Poaceae</taxon>
        <taxon>PACMAD clade</taxon>
        <taxon>Chloridoideae</taxon>
        <taxon>Cynodonteae</taxon>
        <taxon>Eleusininae</taxon>
        <taxon>Eleusine</taxon>
    </lineage>
</organism>
<evidence type="ECO:0000256" key="1">
    <source>
        <dbReference type="SAM" id="MobiDB-lite"/>
    </source>
</evidence>
<dbReference type="AlphaFoldDB" id="A0AAV5DDL4"/>
<dbReference type="EMBL" id="BQKI01000015">
    <property type="protein sequence ID" value="GJN08376.1"/>
    <property type="molecule type" value="Genomic_DNA"/>
</dbReference>
<reference evidence="2" key="1">
    <citation type="journal article" date="2018" name="DNA Res.">
        <title>Multiple hybrid de novo genome assembly of finger millet, an orphan allotetraploid crop.</title>
        <authorList>
            <person name="Hatakeyama M."/>
            <person name="Aluri S."/>
            <person name="Balachadran M.T."/>
            <person name="Sivarajan S.R."/>
            <person name="Patrignani A."/>
            <person name="Gruter S."/>
            <person name="Poveda L."/>
            <person name="Shimizu-Inatsugi R."/>
            <person name="Baeten J."/>
            <person name="Francoijs K.J."/>
            <person name="Nataraja K.N."/>
            <person name="Reddy Y.A.N."/>
            <person name="Phadnis S."/>
            <person name="Ravikumar R.L."/>
            <person name="Schlapbach R."/>
            <person name="Sreeman S.M."/>
            <person name="Shimizu K.K."/>
        </authorList>
    </citation>
    <scope>NUCLEOTIDE SEQUENCE</scope>
</reference>
<feature type="region of interest" description="Disordered" evidence="1">
    <location>
        <begin position="1"/>
        <end position="22"/>
    </location>
</feature>
<proteinExistence type="predicted"/>